<comment type="caution">
    <text evidence="3">The sequence shown here is derived from an EMBL/GenBank/DDBJ whole genome shotgun (WGS) entry which is preliminary data.</text>
</comment>
<sequence>MMMPGGGGGSGSGNGALRRNQHPGAPRGWMSGHVPISPAGRDYTAGVTTGGGGIGIVGSWHQRFRSPEALLHAVGSAVVNTAKSTVRRTAAGMAASHLLSSSRNNRSLAATAAGGGESSSGFASDTAGFSRTVSGAPPPPQPPQPQRDVASRDGTGGGSNGGAADRRRGGGAAAVPAINNLPCCDTLSDLVLGQWCVEDAQEGRREAAPPSPTTQPAAATAATAATEAAASPLTIAKTPAPQTTTTGALSCSATGAAAWTAQRGTSTTLLASEALLDCSADERTFKGLLVTREGSGRALGGYQAAVTAAAAAAAGEPTLAAPEPAALLFDTAPGGASEQAATQGACPASPCSAASASCSYSHSKQLTPITLETPDPSLSSPASAAALTRVDAHPQHRHHHHTRSKAQAQAQAQARPRSATATGALGANSAPPPAPAILAFRGLRVRMGLESGVASAAIVRNAASGRLRYGGPALRLARAIGDSGQGGMVLLGESTMSALQAMGAGALTRALKGHSFWTLWMGVYALPDDLGNACIYQLISNSLIGRLALQLLQSPQQQQLMPAVVAPPPQALPPQAPPPSPSQHTAPQALLPELQSRRFTAPATIPLPPSPLGQQHAHPAAPWQPPRLPSPVQARTCAALASTSAYGPSSPPGACVWEITHSGTGRSPALTVTALGGEDGACAPPRPPPAPSLQPPVLLRKAALQRPLWGVLPAPVAGCASMARLAVVGARTLMAWDAGTTQRSLALLQRTMLEELALIACSSEAIAGRVYVSAGGWSDFTGDGVGGGGGGGKGAAAAAAGWAQQQQPRKEPTERSSGQSRATDAAGRSAATTSSSGPLAWTLAVLGGGGEGGGAAAGKVPPVQLSSPLQHQRGQSGSPTEFVEEEVESFNPAAGAQPVAVGTDPVGAAAAVTAVAAPSAPALAKMGSAATTLGALGATAASGGVGAGSTIHHHPPPADIGRPQPWQAQQQPPAVRHHHQHHQQQQQQLGVMTVVMHGPPELAARWLLTCMSKMPSLDWPVELLEHPLAEPAVFRGTAPSESSGHSAFAGHAAGSATQQPHGGRLLTGEEGAATGGTSSAAAEADNDAASEASAAGGELRFRGLRAAGVLVWGDLGGVLPVNSLTGHVTYKGRAAVLLKKAAAVARAGQVVTDAGTASLLPRELRARLVVAQRAH</sequence>
<feature type="compositionally biased region" description="Low complexity" evidence="2">
    <location>
        <begin position="214"/>
        <end position="232"/>
    </location>
</feature>
<keyword evidence="1" id="KW-0945">Host-virus interaction</keyword>
<feature type="compositionally biased region" description="Pro residues" evidence="2">
    <location>
        <begin position="566"/>
        <end position="581"/>
    </location>
</feature>
<gene>
    <name evidence="3" type="ORF">HYH02_009342</name>
</gene>
<feature type="region of interest" description="Disordered" evidence="2">
    <location>
        <begin position="789"/>
        <end position="835"/>
    </location>
</feature>
<dbReference type="EMBL" id="JAEHOD010000031">
    <property type="protein sequence ID" value="KAG2443269.1"/>
    <property type="molecule type" value="Genomic_DNA"/>
</dbReference>
<dbReference type="Proteomes" id="UP000613740">
    <property type="component" value="Unassembled WGS sequence"/>
</dbReference>
<evidence type="ECO:0000256" key="1">
    <source>
        <dbReference type="ARBA" id="ARBA00022581"/>
    </source>
</evidence>
<feature type="region of interest" description="Disordered" evidence="2">
    <location>
        <begin position="946"/>
        <end position="988"/>
    </location>
</feature>
<protein>
    <recommendedName>
        <fullName evidence="5">Guanylate cyclase domain-containing protein</fullName>
    </recommendedName>
</protein>
<feature type="region of interest" description="Disordered" evidence="2">
    <location>
        <begin position="852"/>
        <end position="882"/>
    </location>
</feature>
<dbReference type="InterPro" id="IPR029787">
    <property type="entry name" value="Nucleotide_cyclase"/>
</dbReference>
<dbReference type="SUPFAM" id="SSF55073">
    <property type="entry name" value="Nucleotide cyclase"/>
    <property type="match status" value="1"/>
</dbReference>
<feature type="compositionally biased region" description="Pro residues" evidence="2">
    <location>
        <begin position="136"/>
        <end position="145"/>
    </location>
</feature>
<feature type="compositionally biased region" description="Low complexity" evidence="2">
    <location>
        <begin position="963"/>
        <end position="974"/>
    </location>
</feature>
<dbReference type="PANTHER" id="PTHR13037">
    <property type="entry name" value="FORMIN"/>
    <property type="match status" value="1"/>
</dbReference>
<feature type="compositionally biased region" description="Gly residues" evidence="2">
    <location>
        <begin position="1"/>
        <end position="14"/>
    </location>
</feature>
<accession>A0A835TM99</accession>
<feature type="compositionally biased region" description="Low complexity" evidence="2">
    <location>
        <begin position="1068"/>
        <end position="1089"/>
    </location>
</feature>
<feature type="compositionally biased region" description="Low complexity" evidence="2">
    <location>
        <begin position="820"/>
        <end position="835"/>
    </location>
</feature>
<feature type="compositionally biased region" description="Basic residues" evidence="2">
    <location>
        <begin position="395"/>
        <end position="404"/>
    </location>
</feature>
<dbReference type="Gene3D" id="3.30.70.1230">
    <property type="entry name" value="Nucleotide cyclase"/>
    <property type="match status" value="2"/>
</dbReference>
<feature type="region of interest" description="Disordered" evidence="2">
    <location>
        <begin position="602"/>
        <end position="625"/>
    </location>
</feature>
<feature type="compositionally biased region" description="Low complexity" evidence="2">
    <location>
        <begin position="1040"/>
        <end position="1056"/>
    </location>
</feature>
<feature type="region of interest" description="Disordered" evidence="2">
    <location>
        <begin position="1035"/>
        <end position="1089"/>
    </location>
</feature>
<dbReference type="PANTHER" id="PTHR13037:SF24">
    <property type="entry name" value="POLYCOMB PROTEIN PCL-RELATED"/>
    <property type="match status" value="1"/>
</dbReference>
<feature type="region of interest" description="Disordered" evidence="2">
    <location>
        <begin position="1"/>
        <end position="44"/>
    </location>
</feature>
<feature type="compositionally biased region" description="Polar residues" evidence="2">
    <location>
        <begin position="864"/>
        <end position="879"/>
    </location>
</feature>
<evidence type="ECO:0000256" key="2">
    <source>
        <dbReference type="SAM" id="MobiDB-lite"/>
    </source>
</evidence>
<evidence type="ECO:0008006" key="5">
    <source>
        <dbReference type="Google" id="ProtNLM"/>
    </source>
</evidence>
<feature type="region of interest" description="Disordered" evidence="2">
    <location>
        <begin position="391"/>
        <end position="428"/>
    </location>
</feature>
<proteinExistence type="predicted"/>
<feature type="region of interest" description="Disordered" evidence="2">
    <location>
        <begin position="202"/>
        <end position="241"/>
    </location>
</feature>
<feature type="region of interest" description="Disordered" evidence="2">
    <location>
        <begin position="566"/>
        <end position="586"/>
    </location>
</feature>
<dbReference type="AlphaFoldDB" id="A0A835TM99"/>
<evidence type="ECO:0000313" key="3">
    <source>
        <dbReference type="EMBL" id="KAG2443269.1"/>
    </source>
</evidence>
<organism evidence="3 4">
    <name type="scientific">Chlamydomonas schloesseri</name>
    <dbReference type="NCBI Taxonomy" id="2026947"/>
    <lineage>
        <taxon>Eukaryota</taxon>
        <taxon>Viridiplantae</taxon>
        <taxon>Chlorophyta</taxon>
        <taxon>core chlorophytes</taxon>
        <taxon>Chlorophyceae</taxon>
        <taxon>CS clade</taxon>
        <taxon>Chlamydomonadales</taxon>
        <taxon>Chlamydomonadaceae</taxon>
        <taxon>Chlamydomonas</taxon>
    </lineage>
</organism>
<name>A0A835TM99_9CHLO</name>
<keyword evidence="4" id="KW-1185">Reference proteome</keyword>
<reference evidence="3" key="1">
    <citation type="journal article" date="2020" name="bioRxiv">
        <title>Comparative genomics of Chlamydomonas.</title>
        <authorList>
            <person name="Craig R.J."/>
            <person name="Hasan A.R."/>
            <person name="Ness R.W."/>
            <person name="Keightley P.D."/>
        </authorList>
    </citation>
    <scope>NUCLEOTIDE SEQUENCE</scope>
    <source>
        <strain evidence="3">CCAP 11/173</strain>
    </source>
</reference>
<evidence type="ECO:0000313" key="4">
    <source>
        <dbReference type="Proteomes" id="UP000613740"/>
    </source>
</evidence>
<feature type="region of interest" description="Disordered" evidence="2">
    <location>
        <begin position="109"/>
        <end position="170"/>
    </location>
</feature>